<dbReference type="RefSeq" id="WP_011762884.1">
    <property type="nucleotide sequence ID" value="NC_008701.1"/>
</dbReference>
<dbReference type="KEGG" id="pis:Pisl_1138"/>
<dbReference type="AlphaFoldDB" id="A1RTM7"/>
<keyword evidence="2" id="KW-1185">Reference proteome</keyword>
<name>A1RTM7_PYRIL</name>
<sequence>MRSARIFVRIPLAMFYELKKVAEELNANISQIVREALKIFLWLFNTKNFSVVKRAIEQNSSLLTYAKSGNSISRGASLYI</sequence>
<dbReference type="GeneID" id="52278241"/>
<dbReference type="STRING" id="384616.Pisl_1138"/>
<dbReference type="EMBL" id="CP000504">
    <property type="protein sequence ID" value="ABL88309.1"/>
    <property type="molecule type" value="Genomic_DNA"/>
</dbReference>
<dbReference type="Proteomes" id="UP000002595">
    <property type="component" value="Chromosome"/>
</dbReference>
<evidence type="ECO:0000313" key="1">
    <source>
        <dbReference type="EMBL" id="ABL88309.1"/>
    </source>
</evidence>
<dbReference type="HOGENOM" id="CLU_2581558_0_0_2"/>
<evidence type="ECO:0000313" key="2">
    <source>
        <dbReference type="Proteomes" id="UP000002595"/>
    </source>
</evidence>
<organism evidence="1 2">
    <name type="scientific">Pyrobaculum islandicum (strain DSM 4184 / JCM 9189 / GEO3)</name>
    <dbReference type="NCBI Taxonomy" id="384616"/>
    <lineage>
        <taxon>Archaea</taxon>
        <taxon>Thermoproteota</taxon>
        <taxon>Thermoprotei</taxon>
        <taxon>Thermoproteales</taxon>
        <taxon>Thermoproteaceae</taxon>
        <taxon>Pyrobaculum</taxon>
    </lineage>
</organism>
<gene>
    <name evidence="1" type="ordered locus">Pisl_1138</name>
</gene>
<protein>
    <recommendedName>
        <fullName evidence="3">Ribbon-helix-helix protein CopG domain-containing protein</fullName>
    </recommendedName>
</protein>
<accession>A1RTM7</accession>
<reference evidence="1" key="1">
    <citation type="submission" date="2006-12" db="EMBL/GenBank/DDBJ databases">
        <title>Complete sequence of Pyrobaculum islandicum DSM 4184.</title>
        <authorList>
            <person name="Copeland A."/>
            <person name="Lucas S."/>
            <person name="Lapidus A."/>
            <person name="Barry K."/>
            <person name="Detter J.C."/>
            <person name="Glavina del Rio T."/>
            <person name="Dalin E."/>
            <person name="Tice H."/>
            <person name="Pitluck S."/>
            <person name="Meincke L."/>
            <person name="Brettin T."/>
            <person name="Bruce D."/>
            <person name="Han C."/>
            <person name="Tapia R."/>
            <person name="Gilna P."/>
            <person name="Schmutz J."/>
            <person name="Larimer F."/>
            <person name="Land M."/>
            <person name="Hauser L."/>
            <person name="Kyrpides N."/>
            <person name="Mikhailova N."/>
            <person name="Cozen A.E."/>
            <person name="Fitz-Gibbon S.T."/>
            <person name="House C.H."/>
            <person name="Saltikov C."/>
            <person name="Lowe T."/>
            <person name="Richardson P."/>
        </authorList>
    </citation>
    <scope>NUCLEOTIDE SEQUENCE [LARGE SCALE GENOMIC DNA]</scope>
    <source>
        <strain evidence="1">DSM 4184</strain>
    </source>
</reference>
<evidence type="ECO:0008006" key="3">
    <source>
        <dbReference type="Google" id="ProtNLM"/>
    </source>
</evidence>
<proteinExistence type="predicted"/>